<sequence>MEELKDQGSTIETASEPRTKKDRLLPASILVSAIILAGAWIYTTGLKAGDQVGSVDNGAQGAANLTANLEEKVLPAEGLVLPARWGDLGAKMTEAGVIDAEQFEALYANRGGLTDETKQLLYGSKNGNLVINQENAGTLLNLLWALGLGNKNEILEKGPMSDPSYGGAGNFASTGGWTLAKGDAMDHYSEHSFVALNAEQQALVERVSKNIYRPCCGNSTYFPDCNHGMAMLGLLELMAAQGVSEKEMYKVALQVNSYWFPDTYLAIATYLDSKGTSWAKADPKELLGANFSSASGYRRVLSEIQPQEKKGGGGGCGV</sequence>
<accession>A0A1G1ZPM4</accession>
<dbReference type="EMBL" id="MHJJ01000001">
    <property type="protein sequence ID" value="OGY66379.1"/>
    <property type="molecule type" value="Genomic_DNA"/>
</dbReference>
<evidence type="ECO:0000256" key="1">
    <source>
        <dbReference type="SAM" id="Phobius"/>
    </source>
</evidence>
<dbReference type="AlphaFoldDB" id="A0A1G1ZPM4"/>
<protein>
    <submittedName>
        <fullName evidence="2">Uncharacterized protein</fullName>
    </submittedName>
</protein>
<evidence type="ECO:0000313" key="2">
    <source>
        <dbReference type="EMBL" id="OGY66379.1"/>
    </source>
</evidence>
<gene>
    <name evidence="2" type="ORF">A3A16_03350</name>
</gene>
<keyword evidence="1" id="KW-0472">Membrane</keyword>
<dbReference type="STRING" id="1798407.A3A16_03350"/>
<evidence type="ECO:0000313" key="3">
    <source>
        <dbReference type="Proteomes" id="UP000177942"/>
    </source>
</evidence>
<keyword evidence="1" id="KW-1133">Transmembrane helix</keyword>
<proteinExistence type="predicted"/>
<feature type="transmembrane region" description="Helical" evidence="1">
    <location>
        <begin position="24"/>
        <end position="42"/>
    </location>
</feature>
<comment type="caution">
    <text evidence="2">The sequence shown here is derived from an EMBL/GenBank/DDBJ whole genome shotgun (WGS) entry which is preliminary data.</text>
</comment>
<organism evidence="2 3">
    <name type="scientific">Candidatus Harrisonbacteria bacterium RIFCSPLOWO2_01_FULL_44_18</name>
    <dbReference type="NCBI Taxonomy" id="1798407"/>
    <lineage>
        <taxon>Bacteria</taxon>
        <taxon>Candidatus Harrisoniibacteriota</taxon>
    </lineage>
</organism>
<reference evidence="2 3" key="1">
    <citation type="journal article" date="2016" name="Nat. Commun.">
        <title>Thousands of microbial genomes shed light on interconnected biogeochemical processes in an aquifer system.</title>
        <authorList>
            <person name="Anantharaman K."/>
            <person name="Brown C.T."/>
            <person name="Hug L.A."/>
            <person name="Sharon I."/>
            <person name="Castelle C.J."/>
            <person name="Probst A.J."/>
            <person name="Thomas B.C."/>
            <person name="Singh A."/>
            <person name="Wilkins M.J."/>
            <person name="Karaoz U."/>
            <person name="Brodie E.L."/>
            <person name="Williams K.H."/>
            <person name="Hubbard S.S."/>
            <person name="Banfield J.F."/>
        </authorList>
    </citation>
    <scope>NUCLEOTIDE SEQUENCE [LARGE SCALE GENOMIC DNA]</scope>
</reference>
<keyword evidence="1" id="KW-0812">Transmembrane</keyword>
<dbReference type="Proteomes" id="UP000177942">
    <property type="component" value="Unassembled WGS sequence"/>
</dbReference>
<name>A0A1G1ZPM4_9BACT</name>